<dbReference type="SUPFAM" id="SSF56784">
    <property type="entry name" value="HAD-like"/>
    <property type="match status" value="1"/>
</dbReference>
<dbReference type="InterPro" id="IPR023214">
    <property type="entry name" value="HAD_sf"/>
</dbReference>
<accession>A0A1Y0Y7L6</accession>
<sequence>MAVDFKVTKALLESTAWTWGPLNHPPLTTSLRFGSDGLIKDYTHTNEHSWKLTGDLLEIFDIHGKMIWKFEGIFNNQDSITLISFPHNDPKWGVFFALQAEKANIPPRLVLMSELPAPSLPVEPKPAISAQPKKSAAPASAPAPKKPSSAKKDHASSSTQAKEEGIRLVIWDLDDTFWEGTLSEGEISPIQRNVDIVKTLNGRGIVNAICSRNTFEDVKARLEQLGIWDDFVFPRISWGPKGPLVKDIIEKIQLRPETVMFVDDNVTNLNEAKHFVPELNVAEPDVLETLLDNPRFKGKPDPEHSRLKRYQVLESKHKDMAATDGDNEAFLRKSDIRVSFHSDIEAEFPRIHDLVNRTNQLNFTKNRWPEDIEEARLRFREEVEADFDTDVGYVKVADAYGNYGICGFYLSRKDEFLHFLFSCRTMNMGVEQFVWQKLGKRRVPIQGKVGSKLEDPIVDWIKVVEDVDASTETSSASAKRLKVCIRGACDMMMTSNFLRTKVDTLEELNYAYEGWEIIASPRFVALTRDLKDDRNREIIAHLPGMPDGRFKTDILEETSDVYVLSFSQESFHGLYQSKTTGMIVPMGHFGLPYHLPGGPKDKFDYTSVSYDDLVNKYGVEHVSQEQWDFFRKEFVFLGGFNKNLFLKDLRYIFNRMMAAQKKVIIIGLNQAVGRDHKLLEFFAEINSIVRPLAEKYKFDYIDVNDIVRSEDDLAKDGMFGGAHFDRPAYKAISDKILSLLPASAA</sequence>
<dbReference type="Gene3D" id="3.40.50.1110">
    <property type="entry name" value="SGNH hydrolase"/>
    <property type="match status" value="1"/>
</dbReference>
<reference evidence="2 3" key="1">
    <citation type="submission" date="2017-05" db="EMBL/GenBank/DDBJ databases">
        <title>Genome sequence of Acetobacter pasteurianus subsp. pasteurianus strain SRCM101342.</title>
        <authorList>
            <person name="Cho S.H."/>
        </authorList>
    </citation>
    <scope>NUCLEOTIDE SEQUENCE [LARGE SCALE GENOMIC DNA]</scope>
    <source>
        <strain evidence="2 3">SRCM101342</strain>
    </source>
</reference>
<dbReference type="Proteomes" id="UP000196205">
    <property type="component" value="Chromosome"/>
</dbReference>
<feature type="compositionally biased region" description="Basic and acidic residues" evidence="1">
    <location>
        <begin position="150"/>
        <end position="161"/>
    </location>
</feature>
<dbReference type="SUPFAM" id="SSF52266">
    <property type="entry name" value="SGNH hydrolase"/>
    <property type="match status" value="1"/>
</dbReference>
<name>A0A1Y0Y7L6_ACEPA</name>
<gene>
    <name evidence="2" type="ORF">S1001342_02111</name>
</gene>
<dbReference type="Gene3D" id="3.40.50.1000">
    <property type="entry name" value="HAD superfamily/HAD-like"/>
    <property type="match status" value="1"/>
</dbReference>
<feature type="compositionally biased region" description="Low complexity" evidence="1">
    <location>
        <begin position="125"/>
        <end position="147"/>
    </location>
</feature>
<evidence type="ECO:0000256" key="1">
    <source>
        <dbReference type="SAM" id="MobiDB-lite"/>
    </source>
</evidence>
<dbReference type="GO" id="GO:0016788">
    <property type="term" value="F:hydrolase activity, acting on ester bonds"/>
    <property type="evidence" value="ECO:0007669"/>
    <property type="project" value="UniProtKB-ARBA"/>
</dbReference>
<dbReference type="EMBL" id="CP021509">
    <property type="protein sequence ID" value="ARW48424.1"/>
    <property type="molecule type" value="Genomic_DNA"/>
</dbReference>
<proteinExistence type="predicted"/>
<organism evidence="2 3">
    <name type="scientific">Acetobacter pasteurianus subsp. pasteurianus</name>
    <dbReference type="NCBI Taxonomy" id="481145"/>
    <lineage>
        <taxon>Bacteria</taxon>
        <taxon>Pseudomonadati</taxon>
        <taxon>Pseudomonadota</taxon>
        <taxon>Alphaproteobacteria</taxon>
        <taxon>Acetobacterales</taxon>
        <taxon>Acetobacteraceae</taxon>
        <taxon>Acetobacter</taxon>
    </lineage>
</organism>
<dbReference type="InterPro" id="IPR036514">
    <property type="entry name" value="SGNH_hydro_sf"/>
</dbReference>
<dbReference type="InterPro" id="IPR036412">
    <property type="entry name" value="HAD-like_sf"/>
</dbReference>
<feature type="region of interest" description="Disordered" evidence="1">
    <location>
        <begin position="123"/>
        <end position="161"/>
    </location>
</feature>
<protein>
    <recommendedName>
        <fullName evidence="4">Phosphatase IIIC</fullName>
    </recommendedName>
</protein>
<evidence type="ECO:0000313" key="2">
    <source>
        <dbReference type="EMBL" id="ARW48424.1"/>
    </source>
</evidence>
<evidence type="ECO:0000313" key="3">
    <source>
        <dbReference type="Proteomes" id="UP000196205"/>
    </source>
</evidence>
<dbReference type="AlphaFoldDB" id="A0A1Y0Y7L6"/>
<evidence type="ECO:0008006" key="4">
    <source>
        <dbReference type="Google" id="ProtNLM"/>
    </source>
</evidence>